<feature type="compositionally biased region" description="Polar residues" evidence="1">
    <location>
        <begin position="22"/>
        <end position="31"/>
    </location>
</feature>
<name>A0A5N6KZD4_9ROSI</name>
<dbReference type="OrthoDB" id="4161186at2759"/>
<sequence length="357" mass="39234">MALEPSDTASPPSRKRRRVTLEGTNDATPITSSSPSKKPLAALPLIHRSKILAVQPGEWKKKSPQMPENIFQILKLLCSCQKGTRVISTGQWTKSLDNALRNHKLTAVAGTGTRATYGQSPSKRFMDDIIKESSRHEGFSANEAGWNCFVHAPLLKEALKLSTMEQFVQLHNVFKKSLAPMATRVDFAYALDTPQLDTGFENLHTIEGMLSYNHTFFEATLSLPICISIETKAHSGSGLRAQTQLGVWAISQHTKLAQLVALKSGRDAVQATTLPALPLLIGVGAEWYLLIASRKDSEHTDFFKCGRIGSTSSHEEILKLVATLQALIHWGSTTFNDWLMQHVVPEKPPSTVSAESP</sequence>
<evidence type="ECO:0000256" key="1">
    <source>
        <dbReference type="SAM" id="MobiDB-lite"/>
    </source>
</evidence>
<keyword evidence="4" id="KW-1185">Reference proteome</keyword>
<proteinExistence type="predicted"/>
<accession>A0A5N6KZD4</accession>
<evidence type="ECO:0000259" key="2">
    <source>
        <dbReference type="Pfam" id="PF20516"/>
    </source>
</evidence>
<protein>
    <recommendedName>
        <fullName evidence="2">PD-(D/E)XK nuclease-like domain-containing protein</fullName>
    </recommendedName>
</protein>
<feature type="domain" description="PD-(D/E)XK nuclease-like" evidence="2">
    <location>
        <begin position="113"/>
        <end position="335"/>
    </location>
</feature>
<dbReference type="Pfam" id="PF20516">
    <property type="entry name" value="PDDEXK_12"/>
    <property type="match status" value="1"/>
</dbReference>
<evidence type="ECO:0000313" key="3">
    <source>
        <dbReference type="EMBL" id="KAB8356459.1"/>
    </source>
</evidence>
<feature type="region of interest" description="Disordered" evidence="1">
    <location>
        <begin position="1"/>
        <end position="39"/>
    </location>
</feature>
<comment type="caution">
    <text evidence="3">The sequence shown here is derived from an EMBL/GenBank/DDBJ whole genome shotgun (WGS) entry which is preliminary data.</text>
</comment>
<dbReference type="Proteomes" id="UP000327013">
    <property type="component" value="Unassembled WGS sequence"/>
</dbReference>
<organism evidence="3 4">
    <name type="scientific">Carpinus fangiana</name>
    <dbReference type="NCBI Taxonomy" id="176857"/>
    <lineage>
        <taxon>Eukaryota</taxon>
        <taxon>Viridiplantae</taxon>
        <taxon>Streptophyta</taxon>
        <taxon>Embryophyta</taxon>
        <taxon>Tracheophyta</taxon>
        <taxon>Spermatophyta</taxon>
        <taxon>Magnoliopsida</taxon>
        <taxon>eudicotyledons</taxon>
        <taxon>Gunneridae</taxon>
        <taxon>Pentapetalae</taxon>
        <taxon>rosids</taxon>
        <taxon>fabids</taxon>
        <taxon>Fagales</taxon>
        <taxon>Betulaceae</taxon>
        <taxon>Carpinus</taxon>
    </lineage>
</organism>
<dbReference type="AlphaFoldDB" id="A0A5N6KZD4"/>
<dbReference type="EMBL" id="VIBQ01000016">
    <property type="protein sequence ID" value="KAB8356459.1"/>
    <property type="molecule type" value="Genomic_DNA"/>
</dbReference>
<reference evidence="3 4" key="1">
    <citation type="submission" date="2019-06" db="EMBL/GenBank/DDBJ databases">
        <title>A chromosomal-level reference genome of Carpinus fangiana (Coryloideae, Betulaceae).</title>
        <authorList>
            <person name="Yang X."/>
            <person name="Wang Z."/>
            <person name="Zhang L."/>
            <person name="Hao G."/>
            <person name="Liu J."/>
            <person name="Yang Y."/>
        </authorList>
    </citation>
    <scope>NUCLEOTIDE SEQUENCE [LARGE SCALE GENOMIC DNA]</scope>
    <source>
        <strain evidence="3">Cfa_2016G</strain>
        <tissue evidence="3">Leaf</tissue>
    </source>
</reference>
<dbReference type="InterPro" id="IPR046797">
    <property type="entry name" value="PDDEXK_12"/>
</dbReference>
<evidence type="ECO:0000313" key="4">
    <source>
        <dbReference type="Proteomes" id="UP000327013"/>
    </source>
</evidence>
<gene>
    <name evidence="3" type="ORF">FH972_024042</name>
</gene>